<dbReference type="PANTHER" id="PTHR33095">
    <property type="entry name" value="OS07G0619500 PROTEIN"/>
    <property type="match status" value="1"/>
</dbReference>
<dbReference type="EnsemblPlants" id="Kaladp1314s0005.1.v1.1">
    <property type="protein sequence ID" value="Kaladp1314s0005.1.v1.1.CDS.1"/>
    <property type="gene ID" value="Kaladp1314s0005.v1.1"/>
</dbReference>
<dbReference type="AlphaFoldDB" id="A0A7N0VM30"/>
<dbReference type="Proteomes" id="UP000594263">
    <property type="component" value="Unplaced"/>
</dbReference>
<protein>
    <submittedName>
        <fullName evidence="2">Uncharacterized protein</fullName>
    </submittedName>
</protein>
<name>A0A7N0VM30_KALFE</name>
<organism evidence="2 3">
    <name type="scientific">Kalanchoe fedtschenkoi</name>
    <name type="common">Lavender scallops</name>
    <name type="synonym">South American air plant</name>
    <dbReference type="NCBI Taxonomy" id="63787"/>
    <lineage>
        <taxon>Eukaryota</taxon>
        <taxon>Viridiplantae</taxon>
        <taxon>Streptophyta</taxon>
        <taxon>Embryophyta</taxon>
        <taxon>Tracheophyta</taxon>
        <taxon>Spermatophyta</taxon>
        <taxon>Magnoliopsida</taxon>
        <taxon>eudicotyledons</taxon>
        <taxon>Gunneridae</taxon>
        <taxon>Pentapetalae</taxon>
        <taxon>Saxifragales</taxon>
        <taxon>Crassulaceae</taxon>
        <taxon>Kalanchoe</taxon>
    </lineage>
</organism>
<feature type="compositionally biased region" description="Low complexity" evidence="1">
    <location>
        <begin position="205"/>
        <end position="217"/>
    </location>
</feature>
<evidence type="ECO:0000313" key="3">
    <source>
        <dbReference type="Proteomes" id="UP000594263"/>
    </source>
</evidence>
<keyword evidence="3" id="KW-1185">Reference proteome</keyword>
<dbReference type="Pfam" id="PF07816">
    <property type="entry name" value="DUF1645"/>
    <property type="match status" value="1"/>
</dbReference>
<dbReference type="OMA" id="RRSKGWV"/>
<evidence type="ECO:0000256" key="1">
    <source>
        <dbReference type="SAM" id="MobiDB-lite"/>
    </source>
</evidence>
<evidence type="ECO:0000313" key="2">
    <source>
        <dbReference type="EnsemblPlants" id="Kaladp1314s0005.1.v1.1.CDS.1"/>
    </source>
</evidence>
<proteinExistence type="predicted"/>
<dbReference type="Gramene" id="Kaladp1314s0005.1.v1.1">
    <property type="protein sequence ID" value="Kaladp1314s0005.1.v1.1.CDS.1"/>
    <property type="gene ID" value="Kaladp1314s0005.v1.1"/>
</dbReference>
<reference evidence="2" key="1">
    <citation type="submission" date="2021-01" db="UniProtKB">
        <authorList>
            <consortium name="EnsemblPlants"/>
        </authorList>
    </citation>
    <scope>IDENTIFICATION</scope>
</reference>
<feature type="compositionally biased region" description="Basic and acidic residues" evidence="1">
    <location>
        <begin position="181"/>
        <end position="203"/>
    </location>
</feature>
<accession>A0A7N0VM30</accession>
<dbReference type="PANTHER" id="PTHR33095:SF57">
    <property type="entry name" value="EXPRESSED PROTEIN"/>
    <property type="match status" value="1"/>
</dbReference>
<feature type="region of interest" description="Disordered" evidence="1">
    <location>
        <begin position="159"/>
        <end position="221"/>
    </location>
</feature>
<dbReference type="InterPro" id="IPR012442">
    <property type="entry name" value="DUF1645_plant"/>
</dbReference>
<sequence length="365" mass="39741">MNSKPLHASAVTPDGIIPCTYYDDALHNSSCCSSPYVSAPSSPGRAPIGYFYSAPASPVHFLKSSTASTVPPFCSDVLNPSSFEFDFDLSGPNNSKADVDQSSSMSSADELFLNGQIRPMKLSSHLQRPQNLAPLIDIEDDEAVEIEAVRGRDFNKMRERSVRRRARSLSPLRSDWNDDGDDKKQQRQQKEERNAVDGAKIDDTSISSPSSSSRSSSTGRNSNRWVFLKDFIRSKSDGSNSGSRYAARFWSSISFSHGISGSKAASPSPKENLKKLQKTKLKGEFSQTGGGRAIGEGGGRVRNGIGNRWSAHEAHYAAKRAQSEEMRRKTYLPYSQGLLGCLGFSSKGYGAMNGLARALNSVSSR</sequence>